<dbReference type="HOGENOM" id="CLU_001265_10_6_11"/>
<dbReference type="GO" id="GO:0022857">
    <property type="term" value="F:transmembrane transporter activity"/>
    <property type="evidence" value="ECO:0007669"/>
    <property type="project" value="InterPro"/>
</dbReference>
<dbReference type="InterPro" id="IPR001958">
    <property type="entry name" value="Tet-R_TetA/multi-R_MdtG-like"/>
</dbReference>
<evidence type="ECO:0000256" key="3">
    <source>
        <dbReference type="ARBA" id="ARBA00022692"/>
    </source>
</evidence>
<dbReference type="KEGG" id="rha:RHA1_ro10147"/>
<dbReference type="AlphaFoldDB" id="Q0RWJ6"/>
<feature type="transmembrane region" description="Helical" evidence="6">
    <location>
        <begin position="176"/>
        <end position="193"/>
    </location>
</feature>
<dbReference type="PANTHER" id="PTHR43124:SF3">
    <property type="entry name" value="CHLORAMPHENICOL EFFLUX PUMP RV0191"/>
    <property type="match status" value="1"/>
</dbReference>
<keyword evidence="4 6" id="KW-1133">Transmembrane helix</keyword>
<feature type="transmembrane region" description="Helical" evidence="6">
    <location>
        <begin position="151"/>
        <end position="170"/>
    </location>
</feature>
<feature type="transmembrane region" description="Helical" evidence="6">
    <location>
        <begin position="21"/>
        <end position="43"/>
    </location>
</feature>
<feature type="transmembrane region" description="Helical" evidence="6">
    <location>
        <begin position="341"/>
        <end position="360"/>
    </location>
</feature>
<dbReference type="SUPFAM" id="SSF103473">
    <property type="entry name" value="MFS general substrate transporter"/>
    <property type="match status" value="1"/>
</dbReference>
<dbReference type="GO" id="GO:0005886">
    <property type="term" value="C:plasma membrane"/>
    <property type="evidence" value="ECO:0007669"/>
    <property type="project" value="UniProtKB-SubCell"/>
</dbReference>
<reference evidence="9" key="1">
    <citation type="journal article" date="2006" name="Proc. Natl. Acad. Sci. U.S.A.">
        <title>The complete genome of Rhodococcus sp. RHA1 provides insights into a catabolic powerhouse.</title>
        <authorList>
            <person name="McLeod M.P."/>
            <person name="Warren R.L."/>
            <person name="Hsiao W.W.L."/>
            <person name="Araki N."/>
            <person name="Myhre M."/>
            <person name="Fernandes C."/>
            <person name="Miyazawa D."/>
            <person name="Wong W."/>
            <person name="Lillquist A.L."/>
            <person name="Wang D."/>
            <person name="Dosanjh M."/>
            <person name="Hara H."/>
            <person name="Petrescu A."/>
            <person name="Morin R.D."/>
            <person name="Yang G."/>
            <person name="Stott J.M."/>
            <person name="Schein J.E."/>
            <person name="Shin H."/>
            <person name="Smailus D."/>
            <person name="Siddiqui A.S."/>
            <person name="Marra M.A."/>
            <person name="Jones S.J.M."/>
            <person name="Holt R."/>
            <person name="Brinkman F.S.L."/>
            <person name="Miyauchi K."/>
            <person name="Fukuda M."/>
            <person name="Davies J.E."/>
            <person name="Mohn W.W."/>
            <person name="Eltis L.D."/>
        </authorList>
    </citation>
    <scope>NUCLEOTIDE SEQUENCE [LARGE SCALE GENOMIC DNA]</scope>
    <source>
        <strain evidence="9">RHA1</strain>
    </source>
</reference>
<dbReference type="EMBL" id="CP000433">
    <property type="protein sequence ID" value="ABH00340.1"/>
    <property type="molecule type" value="Genomic_DNA"/>
</dbReference>
<keyword evidence="8" id="KW-0614">Plasmid</keyword>
<evidence type="ECO:0000256" key="6">
    <source>
        <dbReference type="SAM" id="Phobius"/>
    </source>
</evidence>
<keyword evidence="3 6" id="KW-0812">Transmembrane</keyword>
<accession>Q0RWJ6</accession>
<organism evidence="8 9">
    <name type="scientific">Rhodococcus jostii (strain RHA1)</name>
    <dbReference type="NCBI Taxonomy" id="101510"/>
    <lineage>
        <taxon>Bacteria</taxon>
        <taxon>Bacillati</taxon>
        <taxon>Actinomycetota</taxon>
        <taxon>Actinomycetes</taxon>
        <taxon>Mycobacteriales</taxon>
        <taxon>Nocardiaceae</taxon>
        <taxon>Rhodococcus</taxon>
    </lineage>
</organism>
<dbReference type="RefSeq" id="WP_011600007.1">
    <property type="nucleotide sequence ID" value="NC_008270.1"/>
</dbReference>
<dbReference type="InterPro" id="IPR036259">
    <property type="entry name" value="MFS_trans_sf"/>
</dbReference>
<feature type="transmembrane region" description="Helical" evidence="6">
    <location>
        <begin position="117"/>
        <end position="139"/>
    </location>
</feature>
<name>Q0RWJ6_RHOJR</name>
<dbReference type="Pfam" id="PF07690">
    <property type="entry name" value="MFS_1"/>
    <property type="match status" value="1"/>
</dbReference>
<feature type="transmembrane region" description="Helical" evidence="6">
    <location>
        <begin position="55"/>
        <end position="79"/>
    </location>
</feature>
<keyword evidence="5 6" id="KW-0472">Membrane</keyword>
<protein>
    <submittedName>
        <fullName evidence="8">Transporter, MFS superfamily</fullName>
    </submittedName>
</protein>
<evidence type="ECO:0000259" key="7">
    <source>
        <dbReference type="PROSITE" id="PS50850"/>
    </source>
</evidence>
<evidence type="ECO:0000313" key="9">
    <source>
        <dbReference type="Proteomes" id="UP000008710"/>
    </source>
</evidence>
<feature type="transmembrane region" description="Helical" evidence="6">
    <location>
        <begin position="283"/>
        <end position="301"/>
    </location>
</feature>
<gene>
    <name evidence="8" type="ordered locus">RHA1_ro10147</name>
</gene>
<dbReference type="Gene3D" id="1.20.1250.20">
    <property type="entry name" value="MFS general substrate transporter like domains"/>
    <property type="match status" value="1"/>
</dbReference>
<sequence>MQKPDTAIAAPPKTTEVKPAVLALLLFGSTMGVMAGAIIGPVLPLIRNDLDLGDTALGLVITTHGLVIALTSPAVGWAIDRWGVRTPLVAGLAIYAVGGAAGMFVESYPVLIASRMIFGVGAACLFTGTTTAMLSLYPGHRRDRVMGWRSSTTALGGVLWPLIGGALGALSWHAPFAIYLLGLPLGVGVLALMPDTRRMRHRNEGTLLALLRSKPSMLLFYGVQFAMGVLLYGLVIFLPLRLHGLGVTAPILFALFTATASAAASLVGFSYPQFRARLSDPALLSLSVTLWAAGFLVMGGFDEVLIVGVGAALFGAGMGLAFPAVAVLVGDSAPESLRGRATSLIGTTNFLGQFLSPIMLGPLVAAYGVGDGYVVVAGAVTLFALALLTWTHADGAKAFPTVSSGLDANPPSLAGTETYRDMR</sequence>
<geneLocation type="plasmid" evidence="8 9">
    <name>pRHL2</name>
</geneLocation>
<dbReference type="PANTHER" id="PTHR43124">
    <property type="entry name" value="PURINE EFFLUX PUMP PBUE"/>
    <property type="match status" value="1"/>
</dbReference>
<feature type="domain" description="Major facilitator superfamily (MFS) profile" evidence="7">
    <location>
        <begin position="21"/>
        <end position="396"/>
    </location>
</feature>
<proteinExistence type="predicted"/>
<feature type="transmembrane region" description="Helical" evidence="6">
    <location>
        <begin position="372"/>
        <end position="390"/>
    </location>
</feature>
<evidence type="ECO:0000313" key="8">
    <source>
        <dbReference type="EMBL" id="ABH00340.1"/>
    </source>
</evidence>
<evidence type="ECO:0000256" key="1">
    <source>
        <dbReference type="ARBA" id="ARBA00004651"/>
    </source>
</evidence>
<evidence type="ECO:0000256" key="4">
    <source>
        <dbReference type="ARBA" id="ARBA00022989"/>
    </source>
</evidence>
<comment type="subcellular location">
    <subcellularLocation>
        <location evidence="1">Cell membrane</location>
        <topology evidence="1">Multi-pass membrane protein</topology>
    </subcellularLocation>
</comment>
<dbReference type="PROSITE" id="PS50850">
    <property type="entry name" value="MFS"/>
    <property type="match status" value="1"/>
</dbReference>
<dbReference type="Proteomes" id="UP000008710">
    <property type="component" value="Plasmid pRHL2"/>
</dbReference>
<feature type="transmembrane region" description="Helical" evidence="6">
    <location>
        <begin position="218"/>
        <end position="239"/>
    </location>
</feature>
<dbReference type="InterPro" id="IPR050189">
    <property type="entry name" value="MFS_Efflux_Transporters"/>
</dbReference>
<feature type="transmembrane region" description="Helical" evidence="6">
    <location>
        <begin position="251"/>
        <end position="271"/>
    </location>
</feature>
<dbReference type="PRINTS" id="PR01035">
    <property type="entry name" value="TCRTETA"/>
</dbReference>
<feature type="transmembrane region" description="Helical" evidence="6">
    <location>
        <begin position="86"/>
        <end position="105"/>
    </location>
</feature>
<evidence type="ECO:0000256" key="2">
    <source>
        <dbReference type="ARBA" id="ARBA00022475"/>
    </source>
</evidence>
<dbReference type="InterPro" id="IPR020846">
    <property type="entry name" value="MFS_dom"/>
</dbReference>
<feature type="transmembrane region" description="Helical" evidence="6">
    <location>
        <begin position="307"/>
        <end position="329"/>
    </location>
</feature>
<evidence type="ECO:0000256" key="5">
    <source>
        <dbReference type="ARBA" id="ARBA00023136"/>
    </source>
</evidence>
<keyword evidence="2" id="KW-1003">Cell membrane</keyword>
<dbReference type="PATRIC" id="fig|101510.16.peg.8552"/>
<dbReference type="CDD" id="cd17473">
    <property type="entry name" value="MFS_arabinose_efflux_permease_like"/>
    <property type="match status" value="1"/>
</dbReference>
<dbReference type="InterPro" id="IPR011701">
    <property type="entry name" value="MFS"/>
</dbReference>